<evidence type="ECO:0000313" key="19">
    <source>
        <dbReference type="Proteomes" id="UP000221080"/>
    </source>
</evidence>
<keyword evidence="3" id="KW-0813">Transport</keyword>
<comment type="function">
    <text evidence="13">Acts as an activator of serum response factor (SRF)-dependent transcription possibly by inducing nuclear translocation of MKL1 or MKL2 and through a mechanism requiring Rho-actin signaling.</text>
</comment>
<dbReference type="PANTHER" id="PTHR22739:SF20">
    <property type="entry name" value="ACTIN-BINDING RHO-ACTIVATING PROTEIN"/>
    <property type="match status" value="1"/>
</dbReference>
<evidence type="ECO:0000259" key="18">
    <source>
        <dbReference type="SMART" id="SM01283"/>
    </source>
</evidence>
<evidence type="ECO:0000256" key="16">
    <source>
        <dbReference type="ARBA" id="ARBA00076363"/>
    </source>
</evidence>
<dbReference type="GO" id="GO:0015031">
    <property type="term" value="P:protein transport"/>
    <property type="evidence" value="ECO:0007669"/>
    <property type="project" value="UniProtKB-KW"/>
</dbReference>
<protein>
    <recommendedName>
        <fullName evidence="15">Actin-binding Rho-activating protein</fullName>
    </recommendedName>
    <alternativeName>
        <fullName evidence="16">Striated muscle activator of Rho-dependent signaling</fullName>
    </alternativeName>
</protein>
<evidence type="ECO:0000256" key="17">
    <source>
        <dbReference type="SAM" id="MobiDB-lite"/>
    </source>
</evidence>
<dbReference type="RefSeq" id="XP_017310494.2">
    <property type="nucleotide sequence ID" value="XM_017455005.3"/>
</dbReference>
<evidence type="ECO:0000256" key="9">
    <source>
        <dbReference type="ARBA" id="ARBA00023159"/>
    </source>
</evidence>
<dbReference type="InterPro" id="IPR027817">
    <property type="entry name" value="Costars_dom"/>
</dbReference>
<dbReference type="GO" id="GO:0035025">
    <property type="term" value="P:positive regulation of Rho protein signal transduction"/>
    <property type="evidence" value="ECO:0007669"/>
    <property type="project" value="InterPro"/>
</dbReference>
<feature type="region of interest" description="Disordered" evidence="17">
    <location>
        <begin position="42"/>
        <end position="97"/>
    </location>
</feature>
<evidence type="ECO:0000256" key="1">
    <source>
        <dbReference type="ARBA" id="ARBA00004204"/>
    </source>
</evidence>
<comment type="subcellular location">
    <subcellularLocation>
        <location evidence="2">Cytoplasm</location>
        <location evidence="2">Cytoskeleton</location>
    </subcellularLocation>
    <subcellularLocation>
        <location evidence="1">Cytoplasm</location>
        <location evidence="1">Myofibril</location>
        <location evidence="1">Sarcomere</location>
    </subcellularLocation>
</comment>
<keyword evidence="6" id="KW-0653">Protein transport</keyword>
<comment type="subunit">
    <text evidence="14">Binds F-actin and ABLIM1, ABLIM2 and ABLIM3. Interaction with ABLIM2 and ABLIM3 enhances activity.</text>
</comment>
<dbReference type="Pfam" id="PF14705">
    <property type="entry name" value="Costars"/>
    <property type="match status" value="1"/>
</dbReference>
<evidence type="ECO:0000256" key="4">
    <source>
        <dbReference type="ARBA" id="ARBA00022490"/>
    </source>
</evidence>
<dbReference type="InterPro" id="IPR038095">
    <property type="entry name" value="Costars_sf"/>
</dbReference>
<dbReference type="STRING" id="7998.ENSIPUP00000022336"/>
<evidence type="ECO:0000256" key="2">
    <source>
        <dbReference type="ARBA" id="ARBA00004245"/>
    </source>
</evidence>
<dbReference type="FunFam" id="1.10.10.1540:FF:000001">
    <property type="entry name" value="Actin-binding Rho-activating protein a"/>
    <property type="match status" value="1"/>
</dbReference>
<evidence type="ECO:0000256" key="11">
    <source>
        <dbReference type="ARBA" id="ARBA00023203"/>
    </source>
</evidence>
<evidence type="ECO:0000256" key="5">
    <source>
        <dbReference type="ARBA" id="ARBA00022553"/>
    </source>
</evidence>
<keyword evidence="5" id="KW-0597">Phosphoprotein</keyword>
<dbReference type="OrthoDB" id="9871914at2759"/>
<evidence type="ECO:0000256" key="3">
    <source>
        <dbReference type="ARBA" id="ARBA00022448"/>
    </source>
</evidence>
<dbReference type="Gene3D" id="1.10.10.1540">
    <property type="entry name" value="Costar domain"/>
    <property type="match status" value="1"/>
</dbReference>
<gene>
    <name evidence="20" type="primary">abrab</name>
</gene>
<sequence length="368" mass="42151">MSETMSSQRKPSVNKNIKKLRTLSVVCNLARSWQQWICENEEKQANEPTGWAPDSYDKPQTEKKEPKKPVSTEKKTKKSQDNEHGPEDSRIKTKQVVKTVTRDVQEKSAGIEFLTNRICKDPKAEELDRMLKNKSSPTLRRKCSNMVSELTQSWKTVENGRKRVGESSEGSGISEAKERALELDISENQENDEENETSLRLKRPSSLGAKKEVEDANKINARSNKYSAVGNLKSRWQNWASEHSTSQKLNPFSDDFDYEFSMSSRLRKGEEGYGRPKEGSKTAERAKRAEAHIHREIEHLCFIISTMAHPDPDGCTRVTFGELFDRYVRISDKVVGILMRARKHGKVDFEGEMLWQRQDDDVIITLLA</sequence>
<feature type="region of interest" description="Disordered" evidence="17">
    <location>
        <begin position="181"/>
        <end position="208"/>
    </location>
</feature>
<keyword evidence="8" id="KW-0805">Transcription regulation</keyword>
<dbReference type="SMART" id="SM01283">
    <property type="entry name" value="Costars"/>
    <property type="match status" value="1"/>
</dbReference>
<dbReference type="GeneID" id="108257335"/>
<evidence type="ECO:0000256" key="6">
    <source>
        <dbReference type="ARBA" id="ARBA00022927"/>
    </source>
</evidence>
<organism evidence="19 20">
    <name type="scientific">Ictalurus punctatus</name>
    <name type="common">Channel catfish</name>
    <name type="synonym">Silurus punctatus</name>
    <dbReference type="NCBI Taxonomy" id="7998"/>
    <lineage>
        <taxon>Eukaryota</taxon>
        <taxon>Metazoa</taxon>
        <taxon>Chordata</taxon>
        <taxon>Craniata</taxon>
        <taxon>Vertebrata</taxon>
        <taxon>Euteleostomi</taxon>
        <taxon>Actinopterygii</taxon>
        <taxon>Neopterygii</taxon>
        <taxon>Teleostei</taxon>
        <taxon>Ostariophysi</taxon>
        <taxon>Siluriformes</taxon>
        <taxon>Ictaluridae</taxon>
        <taxon>Ictalurus</taxon>
    </lineage>
</organism>
<dbReference type="GO" id="GO:0030017">
    <property type="term" value="C:sarcomere"/>
    <property type="evidence" value="ECO:0007669"/>
    <property type="project" value="UniProtKB-SubCell"/>
</dbReference>
<dbReference type="KEGG" id="ipu:108257335"/>
<evidence type="ECO:0000256" key="15">
    <source>
        <dbReference type="ARBA" id="ARBA00073502"/>
    </source>
</evidence>
<evidence type="ECO:0000313" key="20">
    <source>
        <dbReference type="RefSeq" id="XP_017310494.2"/>
    </source>
</evidence>
<evidence type="ECO:0000256" key="10">
    <source>
        <dbReference type="ARBA" id="ARBA00023163"/>
    </source>
</evidence>
<accession>A0A2D0PWS9</accession>
<keyword evidence="7" id="KW-0811">Translocation</keyword>
<keyword evidence="12" id="KW-0206">Cytoskeleton</keyword>
<feature type="domain" description="Costars" evidence="18">
    <location>
        <begin position="291"/>
        <end position="367"/>
    </location>
</feature>
<dbReference type="GO" id="GO:0005856">
    <property type="term" value="C:cytoskeleton"/>
    <property type="evidence" value="ECO:0007669"/>
    <property type="project" value="UniProtKB-SubCell"/>
</dbReference>
<dbReference type="Proteomes" id="UP000221080">
    <property type="component" value="Chromosome 24"/>
</dbReference>
<feature type="compositionally biased region" description="Acidic residues" evidence="17">
    <location>
        <begin position="184"/>
        <end position="196"/>
    </location>
</feature>
<keyword evidence="4" id="KW-0963">Cytoplasm</keyword>
<dbReference type="PANTHER" id="PTHR22739">
    <property type="entry name" value="STRIATED MUSCLE ACTIVATOR OF RHO-DEPENDENT SIGNALING-RELATED"/>
    <property type="match status" value="1"/>
</dbReference>
<dbReference type="AlphaFoldDB" id="A0A2D0PWS9"/>
<keyword evidence="10" id="KW-0804">Transcription</keyword>
<keyword evidence="9" id="KW-0010">Activator</keyword>
<evidence type="ECO:0000256" key="7">
    <source>
        <dbReference type="ARBA" id="ARBA00023010"/>
    </source>
</evidence>
<name>A0A2D0PWS9_ICTPU</name>
<evidence type="ECO:0000256" key="14">
    <source>
        <dbReference type="ARBA" id="ARBA00063019"/>
    </source>
</evidence>
<dbReference type="CTD" id="445477"/>
<evidence type="ECO:0000256" key="12">
    <source>
        <dbReference type="ARBA" id="ARBA00023212"/>
    </source>
</evidence>
<evidence type="ECO:0000256" key="13">
    <source>
        <dbReference type="ARBA" id="ARBA00059783"/>
    </source>
</evidence>
<dbReference type="GO" id="GO:0045944">
    <property type="term" value="P:positive regulation of transcription by RNA polymerase II"/>
    <property type="evidence" value="ECO:0007669"/>
    <property type="project" value="TreeGrafter"/>
</dbReference>
<dbReference type="InterPro" id="IPR026111">
    <property type="entry name" value="Abra"/>
</dbReference>
<keyword evidence="19" id="KW-1185">Reference proteome</keyword>
<reference evidence="19" key="1">
    <citation type="journal article" date="2016" name="Nat. Commun.">
        <title>The channel catfish genome sequence provides insights into the evolution of scale formation in teleosts.</title>
        <authorList>
            <person name="Liu Z."/>
            <person name="Liu S."/>
            <person name="Yao J."/>
            <person name="Bao L."/>
            <person name="Zhang J."/>
            <person name="Li Y."/>
            <person name="Jiang C."/>
            <person name="Sun L."/>
            <person name="Wang R."/>
            <person name="Zhang Y."/>
            <person name="Zhou T."/>
            <person name="Zeng Q."/>
            <person name="Fu Q."/>
            <person name="Gao S."/>
            <person name="Li N."/>
            <person name="Koren S."/>
            <person name="Jiang Y."/>
            <person name="Zimin A."/>
            <person name="Xu P."/>
            <person name="Phillippy A.M."/>
            <person name="Geng X."/>
            <person name="Song L."/>
            <person name="Sun F."/>
            <person name="Li C."/>
            <person name="Wang X."/>
            <person name="Chen A."/>
            <person name="Jin Y."/>
            <person name="Yuan Z."/>
            <person name="Yang Y."/>
            <person name="Tan S."/>
            <person name="Peatman E."/>
            <person name="Lu J."/>
            <person name="Qin Z."/>
            <person name="Dunham R."/>
            <person name="Li Z."/>
            <person name="Sonstegard T."/>
            <person name="Feng J."/>
            <person name="Danzmann R.G."/>
            <person name="Schroeder S."/>
            <person name="Scheffler B."/>
            <person name="Duke M.V."/>
            <person name="Ballard L."/>
            <person name="Kucuktas H."/>
            <person name="Kaltenboeck L."/>
            <person name="Liu H."/>
            <person name="Armbruster J."/>
            <person name="Xie Y."/>
            <person name="Kirby M.L."/>
            <person name="Tian Y."/>
            <person name="Flanagan M.E."/>
            <person name="Mu W."/>
            <person name="Waldbieser G.C."/>
        </authorList>
    </citation>
    <scope>NUCLEOTIDE SEQUENCE [LARGE SCALE GENOMIC DNA]</scope>
    <source>
        <strain evidence="19">SDA103</strain>
    </source>
</reference>
<proteinExistence type="predicted"/>
<dbReference type="GO" id="GO:0003779">
    <property type="term" value="F:actin binding"/>
    <property type="evidence" value="ECO:0007669"/>
    <property type="project" value="UniProtKB-KW"/>
</dbReference>
<keyword evidence="11" id="KW-0009">Actin-binding</keyword>
<reference evidence="20" key="2">
    <citation type="submission" date="2025-08" db="UniProtKB">
        <authorList>
            <consortium name="RefSeq"/>
        </authorList>
    </citation>
    <scope>IDENTIFICATION</scope>
    <source>
        <tissue evidence="20">Blood</tissue>
    </source>
</reference>
<evidence type="ECO:0000256" key="8">
    <source>
        <dbReference type="ARBA" id="ARBA00023015"/>
    </source>
</evidence>
<feature type="compositionally biased region" description="Basic and acidic residues" evidence="17">
    <location>
        <begin position="55"/>
        <end position="91"/>
    </location>
</feature>